<comment type="similarity">
    <text evidence="1">Belongs to the universal ribosomal protein uL2 family.</text>
</comment>
<dbReference type="Pfam" id="PF03947">
    <property type="entry name" value="Ribosomal_L2_C"/>
    <property type="match status" value="1"/>
</dbReference>
<gene>
    <name evidence="7" type="ORF">EDS130_LOCUS4294</name>
    <name evidence="8" type="ORF">XAT740_LOCUS26322</name>
</gene>
<evidence type="ECO:0008006" key="10">
    <source>
        <dbReference type="Google" id="ProtNLM"/>
    </source>
</evidence>
<comment type="caution">
    <text evidence="8">The sequence shown here is derived from an EMBL/GenBank/DDBJ whole genome shotgun (WGS) entry which is preliminary data.</text>
</comment>
<keyword evidence="9" id="KW-1185">Reference proteome</keyword>
<dbReference type="OrthoDB" id="268576at2759"/>
<organism evidence="8 9">
    <name type="scientific">Adineta ricciae</name>
    <name type="common">Rotifer</name>
    <dbReference type="NCBI Taxonomy" id="249248"/>
    <lineage>
        <taxon>Eukaryota</taxon>
        <taxon>Metazoa</taxon>
        <taxon>Spiralia</taxon>
        <taxon>Gnathifera</taxon>
        <taxon>Rotifera</taxon>
        <taxon>Eurotatoria</taxon>
        <taxon>Bdelloidea</taxon>
        <taxon>Adinetida</taxon>
        <taxon>Adinetidae</taxon>
        <taxon>Adineta</taxon>
    </lineage>
</organism>
<feature type="region of interest" description="Disordered" evidence="4">
    <location>
        <begin position="31"/>
        <end position="58"/>
    </location>
</feature>
<feature type="domain" description="Large ribosomal subunit protein uL2 RNA-binding" evidence="6">
    <location>
        <begin position="117"/>
        <end position="197"/>
    </location>
</feature>
<reference evidence="8" key="1">
    <citation type="submission" date="2021-02" db="EMBL/GenBank/DDBJ databases">
        <authorList>
            <person name="Nowell W R."/>
        </authorList>
    </citation>
    <scope>NUCLEOTIDE SEQUENCE</scope>
</reference>
<accession>A0A815A5F0</accession>
<dbReference type="InterPro" id="IPR022666">
    <property type="entry name" value="Ribosomal_uL2_RNA-bd_dom"/>
</dbReference>
<dbReference type="InterPro" id="IPR008991">
    <property type="entry name" value="Translation_prot_SH3-like_sf"/>
</dbReference>
<dbReference type="SUPFAM" id="SSF50249">
    <property type="entry name" value="Nucleic acid-binding proteins"/>
    <property type="match status" value="1"/>
</dbReference>
<dbReference type="Gene3D" id="2.40.50.140">
    <property type="entry name" value="Nucleic acid-binding proteins"/>
    <property type="match status" value="1"/>
</dbReference>
<proteinExistence type="inferred from homology"/>
<dbReference type="AlphaFoldDB" id="A0A815A5F0"/>
<dbReference type="Proteomes" id="UP000663852">
    <property type="component" value="Unassembled WGS sequence"/>
</dbReference>
<dbReference type="SMART" id="SM01383">
    <property type="entry name" value="Ribosomal_L2"/>
    <property type="match status" value="1"/>
</dbReference>
<evidence type="ECO:0000259" key="5">
    <source>
        <dbReference type="SMART" id="SM01382"/>
    </source>
</evidence>
<dbReference type="Proteomes" id="UP000663828">
    <property type="component" value="Unassembled WGS sequence"/>
</dbReference>
<dbReference type="PANTHER" id="PTHR13691">
    <property type="entry name" value="RIBOSOMAL PROTEIN L2"/>
    <property type="match status" value="1"/>
</dbReference>
<dbReference type="GO" id="GO:0003735">
    <property type="term" value="F:structural constituent of ribosome"/>
    <property type="evidence" value="ECO:0007669"/>
    <property type="project" value="InterPro"/>
</dbReference>
<dbReference type="SUPFAM" id="SSF50104">
    <property type="entry name" value="Translation proteins SH3-like domain"/>
    <property type="match status" value="1"/>
</dbReference>
<evidence type="ECO:0000256" key="4">
    <source>
        <dbReference type="SAM" id="MobiDB-lite"/>
    </source>
</evidence>
<dbReference type="Pfam" id="PF00181">
    <property type="entry name" value="Ribosomal_L2_N"/>
    <property type="match status" value="1"/>
</dbReference>
<dbReference type="EMBL" id="CAJNOJ010000011">
    <property type="protein sequence ID" value="CAF0789949.1"/>
    <property type="molecule type" value="Genomic_DNA"/>
</dbReference>
<evidence type="ECO:0000256" key="1">
    <source>
        <dbReference type="ARBA" id="ARBA00005636"/>
    </source>
</evidence>
<evidence type="ECO:0000313" key="7">
    <source>
        <dbReference type="EMBL" id="CAF0789949.1"/>
    </source>
</evidence>
<dbReference type="EMBL" id="CAJNOR010002134">
    <property type="protein sequence ID" value="CAF1252270.1"/>
    <property type="molecule type" value="Genomic_DNA"/>
</dbReference>
<dbReference type="GO" id="GO:0032543">
    <property type="term" value="P:mitochondrial translation"/>
    <property type="evidence" value="ECO:0007669"/>
    <property type="project" value="TreeGrafter"/>
</dbReference>
<evidence type="ECO:0000313" key="9">
    <source>
        <dbReference type="Proteomes" id="UP000663828"/>
    </source>
</evidence>
<keyword evidence="3" id="KW-0687">Ribonucleoprotein</keyword>
<dbReference type="PANTHER" id="PTHR13691:SF73">
    <property type="entry name" value="LARGE RIBOSOMAL SUBUNIT PROTEIN UL2M"/>
    <property type="match status" value="1"/>
</dbReference>
<dbReference type="GO" id="GO:0003723">
    <property type="term" value="F:RNA binding"/>
    <property type="evidence" value="ECO:0007669"/>
    <property type="project" value="TreeGrafter"/>
</dbReference>
<keyword evidence="2" id="KW-0689">Ribosomal protein</keyword>
<evidence type="ECO:0000256" key="3">
    <source>
        <dbReference type="ARBA" id="ARBA00023274"/>
    </source>
</evidence>
<evidence type="ECO:0000313" key="8">
    <source>
        <dbReference type="EMBL" id="CAF1252270.1"/>
    </source>
</evidence>
<dbReference type="Gene3D" id="2.30.30.30">
    <property type="match status" value="1"/>
</dbReference>
<dbReference type="SMART" id="SM01382">
    <property type="entry name" value="Ribosomal_L2_C"/>
    <property type="match status" value="1"/>
</dbReference>
<protein>
    <recommendedName>
        <fullName evidence="10">39S ribosomal protein L2, mitochondrial</fullName>
    </recommendedName>
</protein>
<sequence>MYSLIRNHVARVLQQDLTAVISPLSRSITANIPQRKTNDDRTASNSQQSPKIEKTSESKVPWKANVIEMPVAMGPQYITDNYREHREGGFYYDHRIIIPEMPEQYTVKPFQTRKTGGNHPDTGRKEYRRVGGGLKKTWLWIDWMRQGPTEGPPLVERVIRIMNSDCHTAKVALIGHGNTLRYILATENLKVGDLVKTSGEIPKNPVKASEGDAYPVGALPVGTIVNCVEGYPGQGAKYAVNAGTFATLMKRVDNRCILQLPTKHEISILEQCMVTVGRLSNVEHNEFIYGKAGATRLMGIRPKLGLFHPKTARFGRRPFRPKPILVITGEKPDYPNVIRLEHPSLDPYR</sequence>
<evidence type="ECO:0000256" key="2">
    <source>
        <dbReference type="ARBA" id="ARBA00022980"/>
    </source>
</evidence>
<evidence type="ECO:0000259" key="6">
    <source>
        <dbReference type="SMART" id="SM01383"/>
    </source>
</evidence>
<dbReference type="InterPro" id="IPR014722">
    <property type="entry name" value="Rib_uL2_dom2"/>
</dbReference>
<dbReference type="InterPro" id="IPR002171">
    <property type="entry name" value="Ribosomal_uL2"/>
</dbReference>
<dbReference type="InterPro" id="IPR012340">
    <property type="entry name" value="NA-bd_OB-fold"/>
</dbReference>
<feature type="domain" description="Large ribosomal subunit protein uL2 C-terminal" evidence="5">
    <location>
        <begin position="208"/>
        <end position="325"/>
    </location>
</feature>
<name>A0A815A5F0_ADIRI</name>
<dbReference type="InterPro" id="IPR022669">
    <property type="entry name" value="Ribosomal_uL2_C"/>
</dbReference>
<dbReference type="GO" id="GO:0005762">
    <property type="term" value="C:mitochondrial large ribosomal subunit"/>
    <property type="evidence" value="ECO:0007669"/>
    <property type="project" value="TreeGrafter"/>
</dbReference>